<evidence type="ECO:0000313" key="3">
    <source>
        <dbReference type="Proteomes" id="UP000008204"/>
    </source>
</evidence>
<dbReference type="eggNOG" id="ENOG50343MP">
    <property type="taxonomic scope" value="Bacteria"/>
</dbReference>
<keyword evidence="3" id="KW-1185">Reference proteome</keyword>
<dbReference type="AlphaFoldDB" id="B7K0A0"/>
<evidence type="ECO:0000256" key="1">
    <source>
        <dbReference type="SAM" id="Phobius"/>
    </source>
</evidence>
<dbReference type="STRING" id="41431.PCC8801_3416"/>
<dbReference type="Proteomes" id="UP000008204">
    <property type="component" value="Chromosome"/>
</dbReference>
<name>B7K0A0_RIPO1</name>
<feature type="transmembrane region" description="Helical" evidence="1">
    <location>
        <begin position="12"/>
        <end position="37"/>
    </location>
</feature>
<keyword evidence="1" id="KW-0812">Transmembrane</keyword>
<sequence>MILKSYQSKNRGFTLLDLIIGLIIMTIIIIIALHNLLESPESQQIRKPAERNLRAFAHGNQLNALKCQGKDEDGDGWVLCEANDRKQQTVKLQCGYDHRHSDCYLIPKSV</sequence>
<evidence type="ECO:0008006" key="4">
    <source>
        <dbReference type="Google" id="ProtNLM"/>
    </source>
</evidence>
<organism evidence="2 3">
    <name type="scientific">Rippkaea orientalis (strain PCC 8801 / RF-1)</name>
    <name type="common">Cyanothece sp. (strain PCC 8801)</name>
    <dbReference type="NCBI Taxonomy" id="41431"/>
    <lineage>
        <taxon>Bacteria</taxon>
        <taxon>Bacillati</taxon>
        <taxon>Cyanobacteriota</taxon>
        <taxon>Cyanophyceae</taxon>
        <taxon>Oscillatoriophycideae</taxon>
        <taxon>Chroococcales</taxon>
        <taxon>Aphanothecaceae</taxon>
        <taxon>Rippkaea</taxon>
        <taxon>Rippkaea orientalis</taxon>
    </lineage>
</organism>
<keyword evidence="1" id="KW-0472">Membrane</keyword>
<protein>
    <recommendedName>
        <fullName evidence="4">Prepilin-type N-terminal cleavage/methylation domain-containing protein</fullName>
    </recommendedName>
</protein>
<dbReference type="EMBL" id="CP001287">
    <property type="protein sequence ID" value="ACK67384.1"/>
    <property type="molecule type" value="Genomic_DNA"/>
</dbReference>
<keyword evidence="1" id="KW-1133">Transmembrane helix</keyword>
<accession>B7K0A0</accession>
<dbReference type="KEGG" id="cyp:PCC8801_3416"/>
<gene>
    <name evidence="2" type="ordered locus">PCC8801_3416</name>
</gene>
<proteinExistence type="predicted"/>
<evidence type="ECO:0000313" key="2">
    <source>
        <dbReference type="EMBL" id="ACK67384.1"/>
    </source>
</evidence>
<dbReference type="HOGENOM" id="CLU_164608_0_0_3"/>
<dbReference type="RefSeq" id="WP_012596644.1">
    <property type="nucleotide sequence ID" value="NC_011726.1"/>
</dbReference>
<dbReference type="OrthoDB" id="428353at2"/>
<reference evidence="3" key="1">
    <citation type="journal article" date="2011" name="MBio">
        <title>Novel metabolic attributes of the genus Cyanothece, comprising a group of unicellular nitrogen-fixing Cyanobacteria.</title>
        <authorList>
            <person name="Bandyopadhyay A."/>
            <person name="Elvitigala T."/>
            <person name="Welsh E."/>
            <person name="Stockel J."/>
            <person name="Liberton M."/>
            <person name="Min H."/>
            <person name="Sherman L.A."/>
            <person name="Pakrasi H.B."/>
        </authorList>
    </citation>
    <scope>NUCLEOTIDE SEQUENCE [LARGE SCALE GENOMIC DNA]</scope>
    <source>
        <strain evidence="3">PCC 8801</strain>
    </source>
</reference>